<evidence type="ECO:0000256" key="1">
    <source>
        <dbReference type="ARBA" id="ARBA00010944"/>
    </source>
</evidence>
<keyword evidence="2" id="KW-0521">NADP</keyword>
<comment type="caution">
    <text evidence="4">The sequence shown here is derived from an EMBL/GenBank/DDBJ whole genome shotgun (WGS) entry which is preliminary data.</text>
</comment>
<keyword evidence="2" id="KW-0560">Oxidoreductase</keyword>
<dbReference type="InterPro" id="IPR029903">
    <property type="entry name" value="RmlD-like-bd"/>
</dbReference>
<dbReference type="RefSeq" id="WP_377926483.1">
    <property type="nucleotide sequence ID" value="NZ_JBHUEM010000003.1"/>
</dbReference>
<comment type="similarity">
    <text evidence="1 2">Belongs to the dTDP-4-dehydrorhamnose reductase family.</text>
</comment>
<dbReference type="EC" id="1.1.1.133" evidence="2"/>
<protein>
    <recommendedName>
        <fullName evidence="2">dTDP-4-dehydrorhamnose reductase</fullName>
        <ecNumber evidence="2">1.1.1.133</ecNumber>
    </recommendedName>
</protein>
<accession>A0ABW4LJV4</accession>
<keyword evidence="5" id="KW-1185">Reference proteome</keyword>
<dbReference type="Pfam" id="PF04321">
    <property type="entry name" value="RmlD_sub_bind"/>
    <property type="match status" value="1"/>
</dbReference>
<dbReference type="Gene3D" id="3.40.50.720">
    <property type="entry name" value="NAD(P)-binding Rossmann-like Domain"/>
    <property type="match status" value="1"/>
</dbReference>
<feature type="domain" description="RmlD-like substrate binding" evidence="3">
    <location>
        <begin position="1"/>
        <end position="242"/>
    </location>
</feature>
<dbReference type="InterPro" id="IPR005913">
    <property type="entry name" value="dTDP_dehydrorham_reduct"/>
</dbReference>
<name>A0ABW4LJV4_9BACI</name>
<gene>
    <name evidence="4" type="ORF">ACFSCX_02285</name>
</gene>
<comment type="function">
    <text evidence="2">Catalyzes the reduction of dTDP-6-deoxy-L-lyxo-4-hexulose to yield dTDP-L-rhamnose.</text>
</comment>
<comment type="pathway">
    <text evidence="2">Carbohydrate biosynthesis; dTDP-L-rhamnose biosynthesis.</text>
</comment>
<dbReference type="EMBL" id="JBHUEM010000003">
    <property type="protein sequence ID" value="MFD1735382.1"/>
    <property type="molecule type" value="Genomic_DNA"/>
</dbReference>
<evidence type="ECO:0000259" key="3">
    <source>
        <dbReference type="Pfam" id="PF04321"/>
    </source>
</evidence>
<organism evidence="4 5">
    <name type="scientific">Bacillus salitolerans</name>
    <dbReference type="NCBI Taxonomy" id="1437434"/>
    <lineage>
        <taxon>Bacteria</taxon>
        <taxon>Bacillati</taxon>
        <taxon>Bacillota</taxon>
        <taxon>Bacilli</taxon>
        <taxon>Bacillales</taxon>
        <taxon>Bacillaceae</taxon>
        <taxon>Bacillus</taxon>
    </lineage>
</organism>
<dbReference type="InterPro" id="IPR036291">
    <property type="entry name" value="NAD(P)-bd_dom_sf"/>
</dbReference>
<dbReference type="Proteomes" id="UP001597214">
    <property type="component" value="Unassembled WGS sequence"/>
</dbReference>
<evidence type="ECO:0000256" key="2">
    <source>
        <dbReference type="RuleBase" id="RU364082"/>
    </source>
</evidence>
<dbReference type="PANTHER" id="PTHR10491:SF4">
    <property type="entry name" value="METHIONINE ADENOSYLTRANSFERASE 2 SUBUNIT BETA"/>
    <property type="match status" value="1"/>
</dbReference>
<evidence type="ECO:0000313" key="4">
    <source>
        <dbReference type="EMBL" id="MFD1735382.1"/>
    </source>
</evidence>
<reference evidence="5" key="1">
    <citation type="journal article" date="2019" name="Int. J. Syst. Evol. Microbiol.">
        <title>The Global Catalogue of Microorganisms (GCM) 10K type strain sequencing project: providing services to taxonomists for standard genome sequencing and annotation.</title>
        <authorList>
            <consortium name="The Broad Institute Genomics Platform"/>
            <consortium name="The Broad Institute Genome Sequencing Center for Infectious Disease"/>
            <person name="Wu L."/>
            <person name="Ma J."/>
        </authorList>
    </citation>
    <scope>NUCLEOTIDE SEQUENCE [LARGE SCALE GENOMIC DNA]</scope>
    <source>
        <strain evidence="5">CCUG 49339</strain>
    </source>
</reference>
<dbReference type="PANTHER" id="PTHR10491">
    <property type="entry name" value="DTDP-4-DEHYDRORHAMNOSE REDUCTASE"/>
    <property type="match status" value="1"/>
</dbReference>
<sequence>MRILILGATGFLGSTLFGLAEDLNYTVLGTSRYVHEKSNIIKLDVTDKNEVGQIIQEYLPDVVIWTVLNMNEEDLLINAGLTNLMSAISEEMKLIFLSTDGVFSEGIGGYTESDKTIPIAEEAPLATYFNSKIIGEKKVRDNHPNHIILRTGPLYGKDLNQNIEQRTQKMISEVEEKGFFHAASNMYRTFVHIDDLSKAILELSNMDFNGTLHVGPLQKESYFTFYQKRLRNLGYDEIVIKPSLLDPNENPFIPLDTSLNTQRVNGLFKSLFRSLK</sequence>
<proteinExistence type="inferred from homology"/>
<dbReference type="SUPFAM" id="SSF51735">
    <property type="entry name" value="NAD(P)-binding Rossmann-fold domains"/>
    <property type="match status" value="1"/>
</dbReference>
<evidence type="ECO:0000313" key="5">
    <source>
        <dbReference type="Proteomes" id="UP001597214"/>
    </source>
</evidence>